<dbReference type="Proteomes" id="UP000295678">
    <property type="component" value="Unassembled WGS sequence"/>
</dbReference>
<dbReference type="GO" id="GO:0000270">
    <property type="term" value="P:peptidoglycan metabolic process"/>
    <property type="evidence" value="ECO:0007669"/>
    <property type="project" value="TreeGrafter"/>
</dbReference>
<dbReference type="GO" id="GO:0005886">
    <property type="term" value="C:plasma membrane"/>
    <property type="evidence" value="ECO:0007669"/>
    <property type="project" value="TreeGrafter"/>
</dbReference>
<protein>
    <submittedName>
        <fullName evidence="2">Uncharacterized SAM-binding protein YcdF (DUF218 family)</fullName>
    </submittedName>
</protein>
<dbReference type="Pfam" id="PF02698">
    <property type="entry name" value="DUF218"/>
    <property type="match status" value="1"/>
</dbReference>
<dbReference type="AlphaFoldDB" id="A0A4V2UZL8"/>
<sequence>MLVVGLAGTAIAGGIAFAIGFLHFVDTVSRFQKPETTEYADAIVALTGGADRINDAMALLNEGRARRLLISGVNPSTSREALASLTLAPEFLFSCCVDLGRSALNTVGNAKETRDWVRSNGFRSVIVVTSSYHLPRSLNEIARELPEARLIPHAVVTERMRAEDWWHDPDTARLLLAEFTKYLMSIARLRFSEPTAISGMTRSAAHAGD</sequence>
<organism evidence="2 3">
    <name type="scientific">Tepidamorphus gemmatus</name>
    <dbReference type="NCBI Taxonomy" id="747076"/>
    <lineage>
        <taxon>Bacteria</taxon>
        <taxon>Pseudomonadati</taxon>
        <taxon>Pseudomonadota</taxon>
        <taxon>Alphaproteobacteria</taxon>
        <taxon>Hyphomicrobiales</taxon>
        <taxon>Tepidamorphaceae</taxon>
        <taxon>Tepidamorphus</taxon>
    </lineage>
</organism>
<dbReference type="GO" id="GO:0043164">
    <property type="term" value="P:Gram-negative-bacterium-type cell wall biogenesis"/>
    <property type="evidence" value="ECO:0007669"/>
    <property type="project" value="TreeGrafter"/>
</dbReference>
<feature type="domain" description="DUF218" evidence="1">
    <location>
        <begin position="41"/>
        <end position="164"/>
    </location>
</feature>
<comment type="caution">
    <text evidence="2">The sequence shown here is derived from an EMBL/GenBank/DDBJ whole genome shotgun (WGS) entry which is preliminary data.</text>
</comment>
<accession>A0A4V2UZL8</accession>
<reference evidence="2 3" key="1">
    <citation type="submission" date="2019-03" db="EMBL/GenBank/DDBJ databases">
        <title>Genomic Encyclopedia of Type Strains, Phase IV (KMG-IV): sequencing the most valuable type-strain genomes for metagenomic binning, comparative biology and taxonomic classification.</title>
        <authorList>
            <person name="Goeker M."/>
        </authorList>
    </citation>
    <scope>NUCLEOTIDE SEQUENCE [LARGE SCALE GENOMIC DNA]</scope>
    <source>
        <strain evidence="2 3">DSM 19345</strain>
    </source>
</reference>
<evidence type="ECO:0000313" key="2">
    <source>
        <dbReference type="EMBL" id="TCT11818.1"/>
    </source>
</evidence>
<proteinExistence type="predicted"/>
<keyword evidence="3" id="KW-1185">Reference proteome</keyword>
<dbReference type="InterPro" id="IPR051599">
    <property type="entry name" value="Cell_Envelope_Assoc"/>
</dbReference>
<dbReference type="EMBL" id="SMAK01000003">
    <property type="protein sequence ID" value="TCT11818.1"/>
    <property type="molecule type" value="Genomic_DNA"/>
</dbReference>
<name>A0A4V2UZL8_9HYPH</name>
<dbReference type="InterPro" id="IPR003848">
    <property type="entry name" value="DUF218"/>
</dbReference>
<dbReference type="CDD" id="cd06259">
    <property type="entry name" value="YdcF-like"/>
    <property type="match status" value="1"/>
</dbReference>
<gene>
    <name evidence="2" type="ORF">EDC22_103130</name>
</gene>
<dbReference type="PANTHER" id="PTHR30336:SF4">
    <property type="entry name" value="ENVELOPE BIOGENESIS FACTOR ELYC"/>
    <property type="match status" value="1"/>
</dbReference>
<dbReference type="PANTHER" id="PTHR30336">
    <property type="entry name" value="INNER MEMBRANE PROTEIN, PROBABLE PERMEASE"/>
    <property type="match status" value="1"/>
</dbReference>
<evidence type="ECO:0000259" key="1">
    <source>
        <dbReference type="Pfam" id="PF02698"/>
    </source>
</evidence>
<evidence type="ECO:0000313" key="3">
    <source>
        <dbReference type="Proteomes" id="UP000295678"/>
    </source>
</evidence>